<name>A0A1Y2M5L3_EPING</name>
<feature type="transmembrane region" description="Helical" evidence="6">
    <location>
        <begin position="468"/>
        <end position="493"/>
    </location>
</feature>
<dbReference type="InParanoid" id="A0A1Y2M5L3"/>
<organism evidence="7 8">
    <name type="scientific">Epicoccum nigrum</name>
    <name type="common">Soil fungus</name>
    <name type="synonym">Epicoccum purpurascens</name>
    <dbReference type="NCBI Taxonomy" id="105696"/>
    <lineage>
        <taxon>Eukaryota</taxon>
        <taxon>Fungi</taxon>
        <taxon>Dikarya</taxon>
        <taxon>Ascomycota</taxon>
        <taxon>Pezizomycotina</taxon>
        <taxon>Dothideomycetes</taxon>
        <taxon>Pleosporomycetidae</taxon>
        <taxon>Pleosporales</taxon>
        <taxon>Pleosporineae</taxon>
        <taxon>Didymellaceae</taxon>
        <taxon>Epicoccum</taxon>
    </lineage>
</organism>
<dbReference type="GO" id="GO:0016020">
    <property type="term" value="C:membrane"/>
    <property type="evidence" value="ECO:0007669"/>
    <property type="project" value="UniProtKB-SubCell"/>
</dbReference>
<evidence type="ECO:0000256" key="5">
    <source>
        <dbReference type="SAM" id="MobiDB-lite"/>
    </source>
</evidence>
<feature type="compositionally biased region" description="Polar residues" evidence="5">
    <location>
        <begin position="8"/>
        <end position="20"/>
    </location>
</feature>
<feature type="region of interest" description="Disordered" evidence="5">
    <location>
        <begin position="1"/>
        <end position="26"/>
    </location>
</feature>
<dbReference type="AlphaFoldDB" id="A0A1Y2M5L3"/>
<dbReference type="GO" id="GO:0015179">
    <property type="term" value="F:L-amino acid transmembrane transporter activity"/>
    <property type="evidence" value="ECO:0007669"/>
    <property type="project" value="TreeGrafter"/>
</dbReference>
<dbReference type="EMBL" id="KZ107842">
    <property type="protein sequence ID" value="OSS50488.1"/>
    <property type="molecule type" value="Genomic_DNA"/>
</dbReference>
<feature type="transmembrane region" description="Helical" evidence="6">
    <location>
        <begin position="347"/>
        <end position="371"/>
    </location>
</feature>
<comment type="subcellular location">
    <subcellularLocation>
        <location evidence="1">Membrane</location>
        <topology evidence="1">Multi-pass membrane protein</topology>
    </subcellularLocation>
</comment>
<keyword evidence="3 6" id="KW-1133">Transmembrane helix</keyword>
<reference evidence="7 8" key="1">
    <citation type="journal article" date="2017" name="Genome Announc.">
        <title>Genome sequence of the saprophytic ascomycete Epicoccum nigrum ICMP 19927 strain isolated from New Zealand.</title>
        <authorList>
            <person name="Fokin M."/>
            <person name="Fleetwood D."/>
            <person name="Weir B.S."/>
            <person name="Villas-Boas S.G."/>
        </authorList>
    </citation>
    <scope>NUCLEOTIDE SEQUENCE [LARGE SCALE GENOMIC DNA]</scope>
    <source>
        <strain evidence="7 8">ICMP 19927</strain>
    </source>
</reference>
<gene>
    <name evidence="7" type="ORF">B5807_04949</name>
</gene>
<evidence type="ECO:0008006" key="9">
    <source>
        <dbReference type="Google" id="ProtNLM"/>
    </source>
</evidence>
<feature type="region of interest" description="Disordered" evidence="5">
    <location>
        <begin position="39"/>
        <end position="82"/>
    </location>
</feature>
<dbReference type="Gene3D" id="1.20.1740.10">
    <property type="entry name" value="Amino acid/polyamine transporter I"/>
    <property type="match status" value="1"/>
</dbReference>
<dbReference type="Pfam" id="PF13520">
    <property type="entry name" value="AA_permease_2"/>
    <property type="match status" value="1"/>
</dbReference>
<keyword evidence="2 6" id="KW-0812">Transmembrane</keyword>
<feature type="compositionally biased region" description="Polar residues" evidence="5">
    <location>
        <begin position="44"/>
        <end position="82"/>
    </location>
</feature>
<feature type="transmembrane region" description="Helical" evidence="6">
    <location>
        <begin position="391"/>
        <end position="415"/>
    </location>
</feature>
<evidence type="ECO:0000256" key="1">
    <source>
        <dbReference type="ARBA" id="ARBA00004141"/>
    </source>
</evidence>
<dbReference type="STRING" id="105696.A0A1Y2M5L3"/>
<dbReference type="Proteomes" id="UP000193240">
    <property type="component" value="Unassembled WGS sequence"/>
</dbReference>
<dbReference type="OMA" id="EFAMHER"/>
<keyword evidence="4 6" id="KW-0472">Membrane</keyword>
<protein>
    <recommendedName>
        <fullName evidence="9">Amino acid permease/ SLC12A domain-containing protein</fullName>
    </recommendedName>
</protein>
<dbReference type="PANTHER" id="PTHR11785:SF382">
    <property type="entry name" value="LOW-AFFINITY METHIONINE PERMEASE"/>
    <property type="match status" value="1"/>
</dbReference>
<feature type="transmembrane region" description="Helical" evidence="6">
    <location>
        <begin position="150"/>
        <end position="168"/>
    </location>
</feature>
<dbReference type="PANTHER" id="PTHR11785">
    <property type="entry name" value="AMINO ACID TRANSPORTER"/>
    <property type="match status" value="1"/>
</dbReference>
<dbReference type="InterPro" id="IPR002293">
    <property type="entry name" value="AA/rel_permease1"/>
</dbReference>
<proteinExistence type="predicted"/>
<sequence length="641" mass="70959">MPHIPPRNFSTAGTGYNTRSSPERFTAPSVHTNEFAMHERSSAAPGSTAFSGNSISRQQTRSTNPSTNLSEDFVGNNTQTHSTVDHRVYERAETRIGPQSLWNERKSKGYGPKLSELDVAALILNKQIGTGIFTTPGAVLLSTQSKGLSMALWTIGGFWTLMFLLIYLEFGETFPYNGGELVYLDEIYRSPQLLATMVFAGYFLLLQNSYGNAIQFAKHILLAVVPDLEDSTELDERLVRYIAISVITLVCLIHWHSCKAGLFLNKLLAWYKVSLLMAVFIAGMIWSGTNKSQWNNSTGERVTSNGMSGMVLIFYSYQGWENANYVAGEIRAHEKTKTSLRTLERGAVLGVTATWLLYVLTTLAFYRVLGYDDLTGRHSDLAVALKFAPKVFGAATGLKICMALSALGNIVAVTYTASKVKQSIAVQGLLPFAEILKGDIDTPKGALVLHWITSIIFIAAAPSSSDGYSFAVGIFTYGHILFSVLVAFGLFKLRKRKREVSQNAKLRFFFWKPLLCTVTLVFAGGNIAMLVFAGKTHQPGNIPRWWWPVVTCITFFASTLYWAGLQIFCKLGNENLTGLHVRVMETGQANIPSKVQKDIDLYWDAKIDASQRRVVVETQGWLKTLTNSLRVAGGIIGKYLF</sequence>
<evidence type="ECO:0000313" key="7">
    <source>
        <dbReference type="EMBL" id="OSS50488.1"/>
    </source>
</evidence>
<feature type="transmembrane region" description="Helical" evidence="6">
    <location>
        <begin position="445"/>
        <end position="462"/>
    </location>
</feature>
<evidence type="ECO:0000256" key="3">
    <source>
        <dbReference type="ARBA" id="ARBA00022989"/>
    </source>
</evidence>
<evidence type="ECO:0000313" key="8">
    <source>
        <dbReference type="Proteomes" id="UP000193240"/>
    </source>
</evidence>
<evidence type="ECO:0000256" key="4">
    <source>
        <dbReference type="ARBA" id="ARBA00023136"/>
    </source>
</evidence>
<feature type="transmembrane region" description="Helical" evidence="6">
    <location>
        <begin position="238"/>
        <end position="256"/>
    </location>
</feature>
<feature type="transmembrane region" description="Helical" evidence="6">
    <location>
        <begin position="514"/>
        <end position="533"/>
    </location>
</feature>
<feature type="transmembrane region" description="Helical" evidence="6">
    <location>
        <begin position="268"/>
        <end position="286"/>
    </location>
</feature>
<evidence type="ECO:0000256" key="6">
    <source>
        <dbReference type="SAM" id="Phobius"/>
    </source>
</evidence>
<feature type="transmembrane region" description="Helical" evidence="6">
    <location>
        <begin position="545"/>
        <end position="563"/>
    </location>
</feature>
<feature type="transmembrane region" description="Helical" evidence="6">
    <location>
        <begin position="188"/>
        <end position="206"/>
    </location>
</feature>
<keyword evidence="8" id="KW-1185">Reference proteome</keyword>
<accession>A0A1Y2M5L3</accession>
<evidence type="ECO:0000256" key="2">
    <source>
        <dbReference type="ARBA" id="ARBA00022692"/>
    </source>
</evidence>
<dbReference type="InterPro" id="IPR050598">
    <property type="entry name" value="AminoAcid_Transporter"/>
</dbReference>